<dbReference type="AlphaFoldDB" id="A0A5N7IYT3"/>
<evidence type="ECO:0000313" key="4">
    <source>
        <dbReference type="Proteomes" id="UP000342249"/>
    </source>
</evidence>
<protein>
    <recommendedName>
        <fullName evidence="2">Tyr recombinase domain-containing protein</fullName>
    </recommendedName>
</protein>
<dbReference type="InterPro" id="IPR002104">
    <property type="entry name" value="Integrase_catalytic"/>
</dbReference>
<name>A0A5N7IYT3_9CLOT</name>
<feature type="domain" description="Tyr recombinase" evidence="2">
    <location>
        <begin position="1"/>
        <end position="40"/>
    </location>
</feature>
<reference evidence="3 4" key="1">
    <citation type="journal article" date="2019" name="Lett. Appl. Microbiol.">
        <title>A case of 'blown pack' spoilage of vacuum-packaged pork likely associated with Clostridium estertheticum in Canada.</title>
        <authorList>
            <person name="Zhang P."/>
            <person name="Ward P."/>
            <person name="McMullen L.M."/>
            <person name="Yang X."/>
        </authorList>
    </citation>
    <scope>NUCLEOTIDE SEQUENCE [LARGE SCALE GENOMIC DNA]</scope>
    <source>
        <strain evidence="3 4">MA19</strain>
    </source>
</reference>
<evidence type="ECO:0000259" key="2">
    <source>
        <dbReference type="PROSITE" id="PS51898"/>
    </source>
</evidence>
<accession>A0A5N7IYT3</accession>
<organism evidence="3 4">
    <name type="scientific">Clostridium estertheticum</name>
    <dbReference type="NCBI Taxonomy" id="238834"/>
    <lineage>
        <taxon>Bacteria</taxon>
        <taxon>Bacillati</taxon>
        <taxon>Bacillota</taxon>
        <taxon>Clostridia</taxon>
        <taxon>Eubacteriales</taxon>
        <taxon>Clostridiaceae</taxon>
        <taxon>Clostridium</taxon>
    </lineage>
</organism>
<dbReference type="SUPFAM" id="SSF56349">
    <property type="entry name" value="DNA breaking-rejoining enzymes"/>
    <property type="match status" value="1"/>
</dbReference>
<dbReference type="EMBL" id="SPSF01000016">
    <property type="protein sequence ID" value="MPQ61618.1"/>
    <property type="molecule type" value="Genomic_DNA"/>
</dbReference>
<sequence>MLTYGIPAKVASERLGHSSIGITLDLYSHVTTNMQKYVADKIENGIFNRLIDASNL</sequence>
<dbReference type="GO" id="GO:0015074">
    <property type="term" value="P:DNA integration"/>
    <property type="evidence" value="ECO:0007669"/>
    <property type="project" value="InterPro"/>
</dbReference>
<evidence type="ECO:0000256" key="1">
    <source>
        <dbReference type="ARBA" id="ARBA00023172"/>
    </source>
</evidence>
<dbReference type="Proteomes" id="UP000342249">
    <property type="component" value="Unassembled WGS sequence"/>
</dbReference>
<keyword evidence="1" id="KW-0233">DNA recombination</keyword>
<comment type="caution">
    <text evidence="3">The sequence shown here is derived from an EMBL/GenBank/DDBJ whole genome shotgun (WGS) entry which is preliminary data.</text>
</comment>
<dbReference type="PROSITE" id="PS51898">
    <property type="entry name" value="TYR_RECOMBINASE"/>
    <property type="match status" value="1"/>
</dbReference>
<proteinExistence type="predicted"/>
<dbReference type="InterPro" id="IPR013762">
    <property type="entry name" value="Integrase-like_cat_sf"/>
</dbReference>
<evidence type="ECO:0000313" key="3">
    <source>
        <dbReference type="EMBL" id="MPQ61618.1"/>
    </source>
</evidence>
<gene>
    <name evidence="3" type="ORF">E4V82_05765</name>
</gene>
<dbReference type="Gene3D" id="1.10.443.10">
    <property type="entry name" value="Intergrase catalytic core"/>
    <property type="match status" value="1"/>
</dbReference>
<dbReference type="GO" id="GO:0003677">
    <property type="term" value="F:DNA binding"/>
    <property type="evidence" value="ECO:0007669"/>
    <property type="project" value="InterPro"/>
</dbReference>
<dbReference type="InterPro" id="IPR011010">
    <property type="entry name" value="DNA_brk_join_enz"/>
</dbReference>
<dbReference type="GO" id="GO:0006310">
    <property type="term" value="P:DNA recombination"/>
    <property type="evidence" value="ECO:0007669"/>
    <property type="project" value="UniProtKB-KW"/>
</dbReference>